<evidence type="ECO:0000313" key="2">
    <source>
        <dbReference type="Proteomes" id="UP000217790"/>
    </source>
</evidence>
<reference evidence="2" key="1">
    <citation type="journal article" date="2017" name="Nat. Ecol. Evol.">
        <title>Genome expansion and lineage-specific genetic innovations in the forest pathogenic fungi Armillaria.</title>
        <authorList>
            <person name="Sipos G."/>
            <person name="Prasanna A.N."/>
            <person name="Walter M.C."/>
            <person name="O'Connor E."/>
            <person name="Balint B."/>
            <person name="Krizsan K."/>
            <person name="Kiss B."/>
            <person name="Hess J."/>
            <person name="Varga T."/>
            <person name="Slot J."/>
            <person name="Riley R."/>
            <person name="Boka B."/>
            <person name="Rigling D."/>
            <person name="Barry K."/>
            <person name="Lee J."/>
            <person name="Mihaltcheva S."/>
            <person name="LaButti K."/>
            <person name="Lipzen A."/>
            <person name="Waldron R."/>
            <person name="Moloney N.M."/>
            <person name="Sperisen C."/>
            <person name="Kredics L."/>
            <person name="Vagvoelgyi C."/>
            <person name="Patrignani A."/>
            <person name="Fitzpatrick D."/>
            <person name="Nagy I."/>
            <person name="Doyle S."/>
            <person name="Anderson J.B."/>
            <person name="Grigoriev I.V."/>
            <person name="Gueldener U."/>
            <person name="Muensterkoetter M."/>
            <person name="Nagy L.G."/>
        </authorList>
    </citation>
    <scope>NUCLEOTIDE SEQUENCE [LARGE SCALE GENOMIC DNA]</scope>
    <source>
        <strain evidence="2">Ar21-2</strain>
    </source>
</reference>
<protein>
    <submittedName>
        <fullName evidence="1">Uncharacterized protein</fullName>
    </submittedName>
</protein>
<dbReference type="EMBL" id="KZ293669">
    <property type="protein sequence ID" value="PBK89293.1"/>
    <property type="molecule type" value="Genomic_DNA"/>
</dbReference>
<gene>
    <name evidence="1" type="ORF">ARMGADRAFT_339205</name>
</gene>
<organism evidence="1 2">
    <name type="scientific">Armillaria gallica</name>
    <name type="common">Bulbous honey fungus</name>
    <name type="synonym">Armillaria bulbosa</name>
    <dbReference type="NCBI Taxonomy" id="47427"/>
    <lineage>
        <taxon>Eukaryota</taxon>
        <taxon>Fungi</taxon>
        <taxon>Dikarya</taxon>
        <taxon>Basidiomycota</taxon>
        <taxon>Agaricomycotina</taxon>
        <taxon>Agaricomycetes</taxon>
        <taxon>Agaricomycetidae</taxon>
        <taxon>Agaricales</taxon>
        <taxon>Marasmiineae</taxon>
        <taxon>Physalacriaceae</taxon>
        <taxon>Armillaria</taxon>
    </lineage>
</organism>
<dbReference type="Proteomes" id="UP000217790">
    <property type="component" value="Unassembled WGS sequence"/>
</dbReference>
<evidence type="ECO:0000313" key="1">
    <source>
        <dbReference type="EMBL" id="PBK89293.1"/>
    </source>
</evidence>
<dbReference type="OrthoDB" id="3819888at2759"/>
<name>A0A2H3DM29_ARMGA</name>
<sequence length="79" mass="8778">MQNIGYVSYKSLLCAPYSRCVRVSPGSNQHQGILALRCYRHALLAKNIIRHSATTKITRTVSPSMRTPVIMLTGTRECG</sequence>
<keyword evidence="2" id="KW-1185">Reference proteome</keyword>
<accession>A0A2H3DM29</accession>
<dbReference type="AlphaFoldDB" id="A0A2H3DM29"/>
<proteinExistence type="predicted"/>
<dbReference type="InParanoid" id="A0A2H3DM29"/>